<gene>
    <name evidence="2" type="ORF">FK531_21660</name>
</gene>
<dbReference type="AlphaFoldDB" id="A0A541AZN0"/>
<proteinExistence type="predicted"/>
<sequence>MIDATVVPEPPAPTGAASGGVAVPPPDYTESGVPTFESVRDKIEKRAGTATGAAELDADSAAGRTLEEQWEDRQEAARRKLDEIRKSMGR</sequence>
<keyword evidence="3" id="KW-1185">Reference proteome</keyword>
<protein>
    <recommendedName>
        <fullName evidence="4">PspA domain-containing protein</fullName>
    </recommendedName>
</protein>
<dbReference type="OrthoDB" id="4377479at2"/>
<feature type="region of interest" description="Disordered" evidence="1">
    <location>
        <begin position="1"/>
        <end position="28"/>
    </location>
</feature>
<feature type="region of interest" description="Disordered" evidence="1">
    <location>
        <begin position="47"/>
        <end position="73"/>
    </location>
</feature>
<evidence type="ECO:0000256" key="1">
    <source>
        <dbReference type="SAM" id="MobiDB-lite"/>
    </source>
</evidence>
<comment type="caution">
    <text evidence="2">The sequence shown here is derived from an EMBL/GenBank/DDBJ whole genome shotgun (WGS) entry which is preliminary data.</text>
</comment>
<accession>A0A541AZN0</accession>
<dbReference type="EMBL" id="VIGH01000012">
    <property type="protein sequence ID" value="TQF65504.1"/>
    <property type="molecule type" value="Genomic_DNA"/>
</dbReference>
<evidence type="ECO:0008006" key="4">
    <source>
        <dbReference type="Google" id="ProtNLM"/>
    </source>
</evidence>
<organism evidence="2 3">
    <name type="scientific">Rhodococcus spelaei</name>
    <dbReference type="NCBI Taxonomy" id="2546320"/>
    <lineage>
        <taxon>Bacteria</taxon>
        <taxon>Bacillati</taxon>
        <taxon>Actinomycetota</taxon>
        <taxon>Actinomycetes</taxon>
        <taxon>Mycobacteriales</taxon>
        <taxon>Nocardiaceae</taxon>
        <taxon>Rhodococcus</taxon>
    </lineage>
</organism>
<name>A0A541AZN0_9NOCA</name>
<evidence type="ECO:0000313" key="3">
    <source>
        <dbReference type="Proteomes" id="UP000316256"/>
    </source>
</evidence>
<evidence type="ECO:0000313" key="2">
    <source>
        <dbReference type="EMBL" id="TQF65504.1"/>
    </source>
</evidence>
<reference evidence="2 3" key="1">
    <citation type="submission" date="2019-06" db="EMBL/GenBank/DDBJ databases">
        <title>Rhodococcus spaelei sp. nov., isolated from a cave.</title>
        <authorList>
            <person name="Lee S.D."/>
        </authorList>
    </citation>
    <scope>NUCLEOTIDE SEQUENCE [LARGE SCALE GENOMIC DNA]</scope>
    <source>
        <strain evidence="2 3">C9-5</strain>
    </source>
</reference>
<dbReference type="Proteomes" id="UP000316256">
    <property type="component" value="Unassembled WGS sequence"/>
</dbReference>